<accession>A0A1F6NVD5</accession>
<dbReference type="InterPro" id="IPR002068">
    <property type="entry name" value="A-crystallin/Hsp20_dom"/>
</dbReference>
<protein>
    <recommendedName>
        <fullName evidence="3">SHSP domain-containing protein</fullName>
    </recommendedName>
</protein>
<name>A0A1F6NVD5_9BACT</name>
<evidence type="ECO:0000256" key="1">
    <source>
        <dbReference type="PROSITE-ProRule" id="PRU00285"/>
    </source>
</evidence>
<reference evidence="4 5" key="1">
    <citation type="journal article" date="2016" name="Nat. Commun.">
        <title>Thousands of microbial genomes shed light on interconnected biogeochemical processes in an aquifer system.</title>
        <authorList>
            <person name="Anantharaman K."/>
            <person name="Brown C.T."/>
            <person name="Hug L.A."/>
            <person name="Sharon I."/>
            <person name="Castelle C.J."/>
            <person name="Probst A.J."/>
            <person name="Thomas B.C."/>
            <person name="Singh A."/>
            <person name="Wilkins M.J."/>
            <person name="Karaoz U."/>
            <person name="Brodie E.L."/>
            <person name="Williams K.H."/>
            <person name="Hubbard S.S."/>
            <person name="Banfield J.F."/>
        </authorList>
    </citation>
    <scope>NUCLEOTIDE SEQUENCE [LARGE SCALE GENOMIC DNA]</scope>
</reference>
<proteinExistence type="inferred from homology"/>
<evidence type="ECO:0000259" key="3">
    <source>
        <dbReference type="PROSITE" id="PS01031"/>
    </source>
</evidence>
<dbReference type="Gene3D" id="2.60.40.790">
    <property type="match status" value="1"/>
</dbReference>
<dbReference type="AlphaFoldDB" id="A0A1F6NVD5"/>
<sequence>MYNQQKREPDVFEMILKSTGGGYVFDPKKISANKPAAAVASLSQKTVEDDWRQDHREGELSVDVINTDNNIIVISTMAGAGADKIEVYVHNDLLTIKGERMAPYDDVEEGEYIHQECFWGKFSRTVVLPFDVKGEQAKAKYENGILTISIPKKKLDSKIKIKVVDG</sequence>
<dbReference type="PANTHER" id="PTHR11527">
    <property type="entry name" value="HEAT-SHOCK PROTEIN 20 FAMILY MEMBER"/>
    <property type="match status" value="1"/>
</dbReference>
<dbReference type="EMBL" id="MFQP01000006">
    <property type="protein sequence ID" value="OGH87895.1"/>
    <property type="molecule type" value="Genomic_DNA"/>
</dbReference>
<evidence type="ECO:0000313" key="4">
    <source>
        <dbReference type="EMBL" id="OGH87895.1"/>
    </source>
</evidence>
<gene>
    <name evidence="4" type="ORF">A2206_01015</name>
</gene>
<comment type="caution">
    <text evidence="4">The sequence shown here is derived from an EMBL/GenBank/DDBJ whole genome shotgun (WGS) entry which is preliminary data.</text>
</comment>
<dbReference type="InterPro" id="IPR008978">
    <property type="entry name" value="HSP20-like_chaperone"/>
</dbReference>
<dbReference type="SUPFAM" id="SSF49764">
    <property type="entry name" value="HSP20-like chaperones"/>
    <property type="match status" value="1"/>
</dbReference>
<dbReference type="InterPro" id="IPR031107">
    <property type="entry name" value="Small_HSP"/>
</dbReference>
<evidence type="ECO:0000256" key="2">
    <source>
        <dbReference type="RuleBase" id="RU003616"/>
    </source>
</evidence>
<comment type="similarity">
    <text evidence="1 2">Belongs to the small heat shock protein (HSP20) family.</text>
</comment>
<dbReference type="PROSITE" id="PS01031">
    <property type="entry name" value="SHSP"/>
    <property type="match status" value="1"/>
</dbReference>
<dbReference type="CDD" id="cd06464">
    <property type="entry name" value="ACD_sHsps-like"/>
    <property type="match status" value="1"/>
</dbReference>
<organism evidence="4 5">
    <name type="scientific">Candidatus Magasanikbacteria bacterium RIFOXYA1_FULL_40_8</name>
    <dbReference type="NCBI Taxonomy" id="1798694"/>
    <lineage>
        <taxon>Bacteria</taxon>
        <taxon>Candidatus Magasanikiibacteriota</taxon>
    </lineage>
</organism>
<feature type="domain" description="SHSP" evidence="3">
    <location>
        <begin position="53"/>
        <end position="166"/>
    </location>
</feature>
<evidence type="ECO:0000313" key="5">
    <source>
        <dbReference type="Proteomes" id="UP000177151"/>
    </source>
</evidence>
<dbReference type="Proteomes" id="UP000177151">
    <property type="component" value="Unassembled WGS sequence"/>
</dbReference>
<dbReference type="Pfam" id="PF00011">
    <property type="entry name" value="HSP20"/>
    <property type="match status" value="1"/>
</dbReference>